<reference evidence="5 6" key="1">
    <citation type="journal article" date="2016" name="Nat. Commun.">
        <title>Thousands of microbial genomes shed light on interconnected biogeochemical processes in an aquifer system.</title>
        <authorList>
            <person name="Anantharaman K."/>
            <person name="Brown C.T."/>
            <person name="Hug L.A."/>
            <person name="Sharon I."/>
            <person name="Castelle C.J."/>
            <person name="Probst A.J."/>
            <person name="Thomas B.C."/>
            <person name="Singh A."/>
            <person name="Wilkins M.J."/>
            <person name="Karaoz U."/>
            <person name="Brodie E.L."/>
            <person name="Williams K.H."/>
            <person name="Hubbard S.S."/>
            <person name="Banfield J.F."/>
        </authorList>
    </citation>
    <scope>NUCLEOTIDE SEQUENCE [LARGE SCALE GENOMIC DNA]</scope>
</reference>
<dbReference type="PRINTS" id="PR00982">
    <property type="entry name" value="TRNASYNTHLYS"/>
</dbReference>
<gene>
    <name evidence="5" type="ORF">A3E39_03765</name>
</gene>
<dbReference type="InterPro" id="IPR004525">
    <property type="entry name" value="EpmA"/>
</dbReference>
<proteinExistence type="predicted"/>
<dbReference type="NCBIfam" id="TIGR00462">
    <property type="entry name" value="genX"/>
    <property type="match status" value="1"/>
</dbReference>
<dbReference type="GO" id="GO:0006430">
    <property type="term" value="P:lysyl-tRNA aminoacylation"/>
    <property type="evidence" value="ECO:0007669"/>
    <property type="project" value="InterPro"/>
</dbReference>
<dbReference type="Pfam" id="PF00152">
    <property type="entry name" value="tRNA-synt_2"/>
    <property type="match status" value="1"/>
</dbReference>
<dbReference type="GO" id="GO:0005524">
    <property type="term" value="F:ATP binding"/>
    <property type="evidence" value="ECO:0007669"/>
    <property type="project" value="UniProtKB-KW"/>
</dbReference>
<dbReference type="STRING" id="1802399.A3E39_03765"/>
<sequence>MNVQNLRQRSATIKLIRRFFDERGYVEMHTPRLVGSPGQEPHLEPFWSEVVESNGTRHAAALITSPEYAMKRLLAAGFDKIYDLGPCFRNGEPFDGSHDPEFLMLEWYRKGGDLKSLMDETEEMVRWVAIKYREPGTGNREQLKYPVPRSPFPVPEQPFRRMTCEEAWKEYAGADLASLIGDREAMSKVAREHGQTVADGDSWDDLYFKVFLSKIEPKVAEAPTFLYRYPASQAALARACADDPRFAERVELYAGGLELANGFVELADADEQRHRFVEEQELRRSLGKKMWAVDERFLSDLPGMGEAVGIAFGVDRFVMLLTGTSSINDVVPFPARERFGT</sequence>
<keyword evidence="1" id="KW-0436">Ligase</keyword>
<keyword evidence="3" id="KW-0067">ATP-binding</keyword>
<comment type="caution">
    <text evidence="5">The sequence shown here is derived from an EMBL/GenBank/DDBJ whole genome shotgun (WGS) entry which is preliminary data.</text>
</comment>
<feature type="domain" description="Aminoacyl-transfer RNA synthetases class-II family profile" evidence="4">
    <location>
        <begin position="1"/>
        <end position="332"/>
    </location>
</feature>
<dbReference type="GO" id="GO:0005829">
    <property type="term" value="C:cytosol"/>
    <property type="evidence" value="ECO:0007669"/>
    <property type="project" value="TreeGrafter"/>
</dbReference>
<keyword evidence="2" id="KW-0547">Nucleotide-binding</keyword>
<evidence type="ECO:0000256" key="3">
    <source>
        <dbReference type="ARBA" id="ARBA00022840"/>
    </source>
</evidence>
<dbReference type="PANTHER" id="PTHR42918">
    <property type="entry name" value="LYSYL-TRNA SYNTHETASE"/>
    <property type="match status" value="1"/>
</dbReference>
<dbReference type="EMBL" id="MGEH01000035">
    <property type="protein sequence ID" value="OGL78279.1"/>
    <property type="molecule type" value="Genomic_DNA"/>
</dbReference>
<dbReference type="SUPFAM" id="SSF55681">
    <property type="entry name" value="Class II aaRS and biotin synthetases"/>
    <property type="match status" value="1"/>
</dbReference>
<evidence type="ECO:0000313" key="6">
    <source>
        <dbReference type="Proteomes" id="UP000176603"/>
    </source>
</evidence>
<organism evidence="5 6">
    <name type="scientific">Candidatus Uhrbacteria bacterium RIFCSPHIGHO2_12_FULL_60_25</name>
    <dbReference type="NCBI Taxonomy" id="1802399"/>
    <lineage>
        <taxon>Bacteria</taxon>
        <taxon>Candidatus Uhriibacteriota</taxon>
    </lineage>
</organism>
<evidence type="ECO:0000256" key="1">
    <source>
        <dbReference type="ARBA" id="ARBA00022598"/>
    </source>
</evidence>
<dbReference type="PROSITE" id="PS50862">
    <property type="entry name" value="AA_TRNA_LIGASE_II"/>
    <property type="match status" value="1"/>
</dbReference>
<name>A0A1F7UJ40_9BACT</name>
<dbReference type="GO" id="GO:0000049">
    <property type="term" value="F:tRNA binding"/>
    <property type="evidence" value="ECO:0007669"/>
    <property type="project" value="TreeGrafter"/>
</dbReference>
<dbReference type="PANTHER" id="PTHR42918:SF6">
    <property type="entry name" value="ELONGATION FACTOR P--(R)-BETA-LYSINE LIGASE"/>
    <property type="match status" value="1"/>
</dbReference>
<dbReference type="Gene3D" id="3.30.930.10">
    <property type="entry name" value="Bira Bifunctional Protein, Domain 2"/>
    <property type="match status" value="1"/>
</dbReference>
<dbReference type="InterPro" id="IPR004364">
    <property type="entry name" value="Aa-tRNA-synt_II"/>
</dbReference>
<dbReference type="GO" id="GO:0004824">
    <property type="term" value="F:lysine-tRNA ligase activity"/>
    <property type="evidence" value="ECO:0007669"/>
    <property type="project" value="InterPro"/>
</dbReference>
<dbReference type="InterPro" id="IPR006195">
    <property type="entry name" value="aa-tRNA-synth_II"/>
</dbReference>
<dbReference type="InterPro" id="IPR018149">
    <property type="entry name" value="Lys-tRNA-synth_II_C"/>
</dbReference>
<accession>A0A1F7UJ40</accession>
<dbReference type="InterPro" id="IPR045864">
    <property type="entry name" value="aa-tRNA-synth_II/BPL/LPL"/>
</dbReference>
<protein>
    <submittedName>
        <fullName evidence="5">EF-P lysine aminoacylase GenX</fullName>
    </submittedName>
</protein>
<dbReference type="AlphaFoldDB" id="A0A1F7UJ40"/>
<evidence type="ECO:0000313" key="5">
    <source>
        <dbReference type="EMBL" id="OGL78279.1"/>
    </source>
</evidence>
<dbReference type="Proteomes" id="UP000176603">
    <property type="component" value="Unassembled WGS sequence"/>
</dbReference>
<evidence type="ECO:0000256" key="2">
    <source>
        <dbReference type="ARBA" id="ARBA00022741"/>
    </source>
</evidence>
<evidence type="ECO:0000259" key="4">
    <source>
        <dbReference type="PROSITE" id="PS50862"/>
    </source>
</evidence>